<keyword evidence="6" id="KW-1185">Reference proteome</keyword>
<dbReference type="SUPFAM" id="SSF51126">
    <property type="entry name" value="Pectin lyase-like"/>
    <property type="match status" value="1"/>
</dbReference>
<dbReference type="InterPro" id="IPR022441">
    <property type="entry name" value="Para_beta_helix_rpt-2"/>
</dbReference>
<evidence type="ECO:0000256" key="3">
    <source>
        <dbReference type="ARBA" id="ARBA00022786"/>
    </source>
</evidence>
<comment type="caution">
    <text evidence="5">The sequence shown here is derived from an EMBL/GenBank/DDBJ whole genome shotgun (WGS) entry which is preliminary data.</text>
</comment>
<dbReference type="Gene3D" id="2.160.20.10">
    <property type="entry name" value="Single-stranded right-handed beta-helix, Pectin lyase-like"/>
    <property type="match status" value="2"/>
</dbReference>
<dbReference type="Gene3D" id="3.30.1920.20">
    <property type="match status" value="1"/>
</dbReference>
<dbReference type="EMBL" id="JMIY01000001">
    <property type="protein sequence ID" value="KCZ73370.1"/>
    <property type="molecule type" value="Genomic_DNA"/>
</dbReference>
<keyword evidence="3" id="KW-0833">Ubl conjugation pathway</keyword>
<dbReference type="InterPro" id="IPR012334">
    <property type="entry name" value="Pectin_lyas_fold"/>
</dbReference>
<evidence type="ECO:0000256" key="2">
    <source>
        <dbReference type="ARBA" id="ARBA00022737"/>
    </source>
</evidence>
<sequence length="828" mass="89331">MLGNKVCGGHTLGIVGITMLVLLMTGAGMARAEPGLPDIPEDPGISEETGFPDSLLMPGRLEANGTHFELNDSEYLNITLDSSEPIKLVLESAPEMVTVHIGSASGAASTQITLGGFAPQTTYHKYEDDYHNHTVFTTDASGNYSYTQDISTDHLVFIQPRASTRFIRDDATGGDCNSIGTWDATTRTCTLTTDLTETPYQCTQTGPDSYECTLKTDLTETYPGIQIDSNDITLDGNGHTLTGSNTGSGVYLYRRTGITIRNLNVKGFSHGIYLYSSSNNTLSGNSASNNNRGISLYSSSNNTLSGNNASNKNNDYNRYWFDGYGIYLDYSSSNMLSGNSASNNNYGISLGSSSNNTLSGNNANSNNNDGITLGYSSNNTLSGNNANSNNNYGTYLVYSNNNTLSGNSASNNNRGISLYSSSNNMLSGNNLVNNNNNAYDYVEYCEYYYYNDHYYVACYIMSSNSKWDNGIKGNYYSDYTGTDSNGDGIGDRPYPIPPGRSHVDRYPLMAPYTGEPMDNVPPTTTAVLSGSHGNNNWYISYVQVNLTATDNEGGSGVNETEYSFDNATWTTYTAPFAITNEGTTTLYYRSTDNAGNIESTRDQTISIDKTPPVVMINTPVPYGRYTNDMALNFSATDSLSGITTIAGNLTNMTGESEEVSSGFIPAPGVYTLVVDATDQAGNAAISGPVFFVVYDPEGGFVTGGGWFNPDSESTLPDGRANFGFVARYKNGNFTGNLEFQYKDADIDLKDTTIDWLVISGVSAQFQGTGTINGTGLYTFRVQAKDNGEPGAGADYFDITIWDGIDTEADPYHKAKNILEGGNIVVHKK</sequence>
<dbReference type="PANTHER" id="PTHR22990:SF15">
    <property type="entry name" value="F-BOX ONLY PROTEIN 10"/>
    <property type="match status" value="1"/>
</dbReference>
<reference evidence="5 6" key="1">
    <citation type="journal article" date="2013" name="Nature">
        <title>Anaerobic oxidation of methane coupled to nitrate reduction in a novel archaeal lineage.</title>
        <authorList>
            <person name="Haroon M.F."/>
            <person name="Hu S."/>
            <person name="Shi Y."/>
            <person name="Imelfort M."/>
            <person name="Keller J."/>
            <person name="Hugenholtz P."/>
            <person name="Yuan Z."/>
            <person name="Tyson G.W."/>
        </authorList>
    </citation>
    <scope>NUCLEOTIDE SEQUENCE [LARGE SCALE GENOMIC DNA]</scope>
    <source>
        <strain evidence="5 6">ANME-2d</strain>
    </source>
</reference>
<evidence type="ECO:0000259" key="4">
    <source>
        <dbReference type="Pfam" id="PF05048"/>
    </source>
</evidence>
<evidence type="ECO:0000313" key="6">
    <source>
        <dbReference type="Proteomes" id="UP000027153"/>
    </source>
</evidence>
<gene>
    <name evidence="5" type="ORF">ANME2D_00436</name>
</gene>
<dbReference type="InterPro" id="IPR006626">
    <property type="entry name" value="PbH1"/>
</dbReference>
<dbReference type="InterPro" id="IPR051550">
    <property type="entry name" value="SCF-Subunits/Alg-Epimerases"/>
</dbReference>
<dbReference type="InterPro" id="IPR007742">
    <property type="entry name" value="NosD_dom"/>
</dbReference>
<dbReference type="OrthoDB" id="136775at2157"/>
<name>A0A062VDT6_9EURY</name>
<comment type="pathway">
    <text evidence="1">Protein modification; protein ubiquitination.</text>
</comment>
<dbReference type="NCBIfam" id="TIGR03804">
    <property type="entry name" value="para_beta_helix"/>
    <property type="match status" value="5"/>
</dbReference>
<protein>
    <submittedName>
        <fullName evidence="5">Parallel beta-helix repeat (Two copies)</fullName>
    </submittedName>
</protein>
<dbReference type="NCBIfam" id="NF047446">
    <property type="entry name" value="barrel_OmpL47"/>
    <property type="match status" value="1"/>
</dbReference>
<proteinExistence type="predicted"/>
<feature type="domain" description="Periplasmic copper-binding protein NosD beta helix" evidence="4">
    <location>
        <begin position="219"/>
        <end position="314"/>
    </location>
</feature>
<organism evidence="5 6">
    <name type="scientific">Candidatus Methanoperedens nitratireducens</name>
    <dbReference type="NCBI Taxonomy" id="1392998"/>
    <lineage>
        <taxon>Archaea</taxon>
        <taxon>Methanobacteriati</taxon>
        <taxon>Methanobacteriota</taxon>
        <taxon>Stenosarchaea group</taxon>
        <taxon>Methanomicrobia</taxon>
        <taxon>Methanosarcinales</taxon>
        <taxon>ANME-2 cluster</taxon>
        <taxon>Candidatus Methanoperedentaceae</taxon>
        <taxon>Candidatus Methanoperedens</taxon>
    </lineage>
</organism>
<dbReference type="PATRIC" id="fig|1392998.3.peg.30"/>
<keyword evidence="2" id="KW-0677">Repeat</keyword>
<dbReference type="AlphaFoldDB" id="A0A062VDT6"/>
<dbReference type="RefSeq" id="WP_081810082.1">
    <property type="nucleotide sequence ID" value="NZ_JMIY01000001.1"/>
</dbReference>
<evidence type="ECO:0000256" key="1">
    <source>
        <dbReference type="ARBA" id="ARBA00004906"/>
    </source>
</evidence>
<dbReference type="Pfam" id="PF05048">
    <property type="entry name" value="NosD"/>
    <property type="match status" value="2"/>
</dbReference>
<dbReference type="PANTHER" id="PTHR22990">
    <property type="entry name" value="F-BOX ONLY PROTEIN"/>
    <property type="match status" value="1"/>
</dbReference>
<feature type="domain" description="Periplasmic copper-binding protein NosD beta helix" evidence="4">
    <location>
        <begin position="318"/>
        <end position="481"/>
    </location>
</feature>
<dbReference type="Proteomes" id="UP000027153">
    <property type="component" value="Unassembled WGS sequence"/>
</dbReference>
<dbReference type="InterPro" id="IPR011050">
    <property type="entry name" value="Pectin_lyase_fold/virulence"/>
</dbReference>
<accession>A0A062VDT6</accession>
<dbReference type="InterPro" id="IPR058094">
    <property type="entry name" value="Ig-like_OmpL47-like"/>
</dbReference>
<evidence type="ECO:0000313" key="5">
    <source>
        <dbReference type="EMBL" id="KCZ73370.1"/>
    </source>
</evidence>
<dbReference type="SMART" id="SM00710">
    <property type="entry name" value="PbH1"/>
    <property type="match status" value="9"/>
</dbReference>
<dbReference type="NCBIfam" id="NF041523">
    <property type="entry name" value="post_COAP_1"/>
    <property type="match status" value="1"/>
</dbReference>